<organism evidence="1 2">
    <name type="scientific">Paramecium sonneborni</name>
    <dbReference type="NCBI Taxonomy" id="65129"/>
    <lineage>
        <taxon>Eukaryota</taxon>
        <taxon>Sar</taxon>
        <taxon>Alveolata</taxon>
        <taxon>Ciliophora</taxon>
        <taxon>Intramacronucleata</taxon>
        <taxon>Oligohymenophorea</taxon>
        <taxon>Peniculida</taxon>
        <taxon>Parameciidae</taxon>
        <taxon>Paramecium</taxon>
    </lineage>
</organism>
<dbReference type="OrthoDB" id="10319168at2759"/>
<reference evidence="1" key="1">
    <citation type="submission" date="2021-01" db="EMBL/GenBank/DDBJ databases">
        <authorList>
            <consortium name="Genoscope - CEA"/>
            <person name="William W."/>
        </authorList>
    </citation>
    <scope>NUCLEOTIDE SEQUENCE</scope>
</reference>
<name>A0A8S1KY73_9CILI</name>
<protein>
    <submittedName>
        <fullName evidence="1">Uncharacterized protein</fullName>
    </submittedName>
</protein>
<dbReference type="EMBL" id="CAJJDN010000014">
    <property type="protein sequence ID" value="CAD8060158.1"/>
    <property type="molecule type" value="Genomic_DNA"/>
</dbReference>
<comment type="caution">
    <text evidence="1">The sequence shown here is derived from an EMBL/GenBank/DDBJ whole genome shotgun (WGS) entry which is preliminary data.</text>
</comment>
<gene>
    <name evidence="1" type="ORF">PSON_ATCC_30995.1.T0140137</name>
</gene>
<proteinExistence type="predicted"/>
<evidence type="ECO:0000313" key="1">
    <source>
        <dbReference type="EMBL" id="CAD8060158.1"/>
    </source>
</evidence>
<dbReference type="AlphaFoldDB" id="A0A8S1KY73"/>
<keyword evidence="2" id="KW-1185">Reference proteome</keyword>
<dbReference type="Proteomes" id="UP000692954">
    <property type="component" value="Unassembled WGS sequence"/>
</dbReference>
<sequence>MDSEIPKKGCKCKNGACCKCAPVRRIMNQCIQNNGDDKCQTFRDSWKECIAYYKSLS</sequence>
<accession>A0A8S1KY73</accession>
<evidence type="ECO:0000313" key="2">
    <source>
        <dbReference type="Proteomes" id="UP000692954"/>
    </source>
</evidence>